<dbReference type="AlphaFoldDB" id="X1GL97"/>
<dbReference type="EMBL" id="BARU01007881">
    <property type="protein sequence ID" value="GAH33783.1"/>
    <property type="molecule type" value="Genomic_DNA"/>
</dbReference>
<protein>
    <submittedName>
        <fullName evidence="1">Uncharacterized protein</fullName>
    </submittedName>
</protein>
<proteinExistence type="predicted"/>
<organism evidence="1">
    <name type="scientific">marine sediment metagenome</name>
    <dbReference type="NCBI Taxonomy" id="412755"/>
    <lineage>
        <taxon>unclassified sequences</taxon>
        <taxon>metagenomes</taxon>
        <taxon>ecological metagenomes</taxon>
    </lineage>
</organism>
<evidence type="ECO:0000313" key="1">
    <source>
        <dbReference type="EMBL" id="GAH33783.1"/>
    </source>
</evidence>
<name>X1GL97_9ZZZZ</name>
<comment type="caution">
    <text evidence="1">The sequence shown here is derived from an EMBL/GenBank/DDBJ whole genome shotgun (WGS) entry which is preliminary data.</text>
</comment>
<reference evidence="1" key="1">
    <citation type="journal article" date="2014" name="Front. Microbiol.">
        <title>High frequency of phylogenetically diverse reductive dehalogenase-homologous genes in deep subseafloor sedimentary metagenomes.</title>
        <authorList>
            <person name="Kawai M."/>
            <person name="Futagami T."/>
            <person name="Toyoda A."/>
            <person name="Takaki Y."/>
            <person name="Nishi S."/>
            <person name="Hori S."/>
            <person name="Arai W."/>
            <person name="Tsubouchi T."/>
            <person name="Morono Y."/>
            <person name="Uchiyama I."/>
            <person name="Ito T."/>
            <person name="Fujiyama A."/>
            <person name="Inagaki F."/>
            <person name="Takami H."/>
        </authorList>
    </citation>
    <scope>NUCLEOTIDE SEQUENCE</scope>
    <source>
        <strain evidence="1">Expedition CK06-06</strain>
    </source>
</reference>
<sequence>MKNENTSKEYVCVRVQIVRVRKRLFGLKDEVLGFTTVIPNTPKQAERIFKEIQKGFRKYGVEMKIE</sequence>
<accession>X1GL97</accession>
<gene>
    <name evidence="1" type="ORF">S03H2_15496</name>
</gene>